<dbReference type="AlphaFoldDB" id="A0A1F5S7P0"/>
<dbReference type="Proteomes" id="UP000178323">
    <property type="component" value="Unassembled WGS sequence"/>
</dbReference>
<reference evidence="2 3" key="1">
    <citation type="journal article" date="2016" name="Nat. Commun.">
        <title>Thousands of microbial genomes shed light on interconnected biogeochemical processes in an aquifer system.</title>
        <authorList>
            <person name="Anantharaman K."/>
            <person name="Brown C.T."/>
            <person name="Hug L.A."/>
            <person name="Sharon I."/>
            <person name="Castelle C.J."/>
            <person name="Probst A.J."/>
            <person name="Thomas B.C."/>
            <person name="Singh A."/>
            <person name="Wilkins M.J."/>
            <person name="Karaoz U."/>
            <person name="Brodie E.L."/>
            <person name="Williams K.H."/>
            <person name="Hubbard S.S."/>
            <person name="Banfield J.F."/>
        </authorList>
    </citation>
    <scope>NUCLEOTIDE SEQUENCE [LARGE SCALE GENOMIC DNA]</scope>
</reference>
<proteinExistence type="predicted"/>
<dbReference type="EMBL" id="MFFS01000016">
    <property type="protein sequence ID" value="OGF22689.1"/>
    <property type="molecule type" value="Genomic_DNA"/>
</dbReference>
<keyword evidence="1" id="KW-0812">Transmembrane</keyword>
<organism evidence="2 3">
    <name type="scientific">Candidatus Falkowbacteria bacterium RBG_13_39_14</name>
    <dbReference type="NCBI Taxonomy" id="1797985"/>
    <lineage>
        <taxon>Bacteria</taxon>
        <taxon>Candidatus Falkowiibacteriota</taxon>
    </lineage>
</organism>
<evidence type="ECO:0000313" key="3">
    <source>
        <dbReference type="Proteomes" id="UP000178323"/>
    </source>
</evidence>
<evidence type="ECO:0000256" key="1">
    <source>
        <dbReference type="SAM" id="Phobius"/>
    </source>
</evidence>
<protein>
    <submittedName>
        <fullName evidence="2">Uncharacterized protein</fullName>
    </submittedName>
</protein>
<evidence type="ECO:0000313" key="2">
    <source>
        <dbReference type="EMBL" id="OGF22689.1"/>
    </source>
</evidence>
<keyword evidence="1" id="KW-0472">Membrane</keyword>
<name>A0A1F5S7P0_9BACT</name>
<sequence>MKILRLSIGQRWRKDGMQNVKVILARCLKLLGQLNSSVFVLIILLVGAIWAAYQIGKIVNKFGGFEKERQETRDNLTSIKDNMAKINATLMALNEIYLITIKITNHSSK</sequence>
<keyword evidence="1" id="KW-1133">Transmembrane helix</keyword>
<gene>
    <name evidence="2" type="ORF">A2Y83_03120</name>
</gene>
<feature type="transmembrane region" description="Helical" evidence="1">
    <location>
        <begin position="34"/>
        <end position="53"/>
    </location>
</feature>
<comment type="caution">
    <text evidence="2">The sequence shown here is derived from an EMBL/GenBank/DDBJ whole genome shotgun (WGS) entry which is preliminary data.</text>
</comment>
<dbReference type="STRING" id="1797985.A2Y83_03120"/>
<accession>A0A1F5S7P0</accession>